<keyword evidence="1" id="KW-0472">Membrane</keyword>
<dbReference type="KEGG" id="shc:Shell_0777"/>
<dbReference type="HOGENOM" id="CLU_2875248_0_0_2"/>
<reference evidence="3" key="1">
    <citation type="submission" date="2010-05" db="EMBL/GenBank/DDBJ databases">
        <title>Complete sequence of Staphylothermus hellenicus DSM 12710.</title>
        <authorList>
            <consortium name="US DOE Joint Genome Institute"/>
            <person name="Lucas S."/>
            <person name="Copeland A."/>
            <person name="Lapidus A."/>
            <person name="Cheng J.-F."/>
            <person name="Bruce D."/>
            <person name="Goodwin L."/>
            <person name="Pitluck S."/>
            <person name="Davenport K."/>
            <person name="Detter J.C."/>
            <person name="Han C."/>
            <person name="Tapia R."/>
            <person name="Larimer F."/>
            <person name="Land M."/>
            <person name="Hauser L."/>
            <person name="Kyrpides N."/>
            <person name="Mikhailova N."/>
            <person name="Anderson I.J."/>
            <person name="Woyke T."/>
        </authorList>
    </citation>
    <scope>NUCLEOTIDE SEQUENCE [LARGE SCALE GENOMIC DNA]</scope>
    <source>
        <strain evidence="3">DSM 12710 / JCM 10830 / BK20S6-10-b1 / P8</strain>
    </source>
</reference>
<evidence type="ECO:0000256" key="1">
    <source>
        <dbReference type="SAM" id="Phobius"/>
    </source>
</evidence>
<keyword evidence="1" id="KW-1133">Transmembrane helix</keyword>
<dbReference type="EMBL" id="CP002051">
    <property type="protein sequence ID" value="ADI31893.1"/>
    <property type="molecule type" value="Genomic_DNA"/>
</dbReference>
<gene>
    <name evidence="2" type="ordered locus">Shell_0777</name>
</gene>
<keyword evidence="1" id="KW-0812">Transmembrane</keyword>
<dbReference type="eggNOG" id="arCOG12385">
    <property type="taxonomic scope" value="Archaea"/>
</dbReference>
<dbReference type="AlphaFoldDB" id="D7D7Z7"/>
<reference evidence="2 3" key="2">
    <citation type="journal article" date="2011" name="Stand. Genomic Sci.">
        <title>Complete genome sequence of Staphylothermus hellenicus P8.</title>
        <authorList>
            <person name="Anderson I."/>
            <person name="Wirth R."/>
            <person name="Lucas S."/>
            <person name="Copeland A."/>
            <person name="Lapidus A."/>
            <person name="Cheng J.F."/>
            <person name="Goodwin L."/>
            <person name="Pitluck S."/>
            <person name="Davenport K."/>
            <person name="Detter J.C."/>
            <person name="Han C."/>
            <person name="Tapia R."/>
            <person name="Land M."/>
            <person name="Hauser L."/>
            <person name="Pati A."/>
            <person name="Mikhailova N."/>
            <person name="Woyke T."/>
            <person name="Klenk H.P."/>
            <person name="Kyrpides N."/>
            <person name="Ivanova N."/>
        </authorList>
    </citation>
    <scope>NUCLEOTIDE SEQUENCE [LARGE SCALE GENOMIC DNA]</scope>
    <source>
        <strain evidence="3">DSM 12710 / JCM 10830 / BK20S6-10-b1 / P8</strain>
    </source>
</reference>
<protein>
    <submittedName>
        <fullName evidence="2">Uncharacterized protein</fullName>
    </submittedName>
</protein>
<dbReference type="RefSeq" id="WP_013143091.1">
    <property type="nucleotide sequence ID" value="NC_014205.1"/>
</dbReference>
<feature type="transmembrane region" description="Helical" evidence="1">
    <location>
        <begin position="36"/>
        <end position="62"/>
    </location>
</feature>
<dbReference type="GeneID" id="9234066"/>
<name>D7D7Z7_STAHD</name>
<sequence>MELTIRDLSIILSFSALVLVLSVIPAFPVIGFSGGVITLGALSGTIIGLFLNPFHGLLVVILS</sequence>
<proteinExistence type="predicted"/>
<evidence type="ECO:0000313" key="2">
    <source>
        <dbReference type="EMBL" id="ADI31893.1"/>
    </source>
</evidence>
<accession>D7D7Z7</accession>
<evidence type="ECO:0000313" key="3">
    <source>
        <dbReference type="Proteomes" id="UP000002573"/>
    </source>
</evidence>
<dbReference type="STRING" id="591019.Shell_0777"/>
<dbReference type="Proteomes" id="UP000002573">
    <property type="component" value="Chromosome"/>
</dbReference>
<keyword evidence="3" id="KW-1185">Reference proteome</keyword>
<organism evidence="2 3">
    <name type="scientific">Staphylothermus hellenicus (strain DSM 12710 / JCM 10830 / BK20S6-10-b1 / P8)</name>
    <dbReference type="NCBI Taxonomy" id="591019"/>
    <lineage>
        <taxon>Archaea</taxon>
        <taxon>Thermoproteota</taxon>
        <taxon>Thermoprotei</taxon>
        <taxon>Desulfurococcales</taxon>
        <taxon>Desulfurococcaceae</taxon>
        <taxon>Staphylothermus</taxon>
    </lineage>
</organism>